<reference evidence="4" key="3">
    <citation type="journal article" date="2008" name="Nucleic Acids Res.">
        <title>The rice annotation project database (RAP-DB): 2008 update.</title>
        <authorList>
            <consortium name="The rice annotation project (RAP)"/>
        </authorList>
    </citation>
    <scope>GENOME REANNOTATION</scope>
    <source>
        <strain evidence="4">cv. Nipponbare</strain>
    </source>
</reference>
<proteinExistence type="predicted"/>
<evidence type="ECO:0000256" key="1">
    <source>
        <dbReference type="SAM" id="MobiDB-lite"/>
    </source>
</evidence>
<feature type="compositionally biased region" description="Basic residues" evidence="1">
    <location>
        <begin position="33"/>
        <end position="42"/>
    </location>
</feature>
<dbReference type="AlphaFoldDB" id="Q5ZBI3"/>
<evidence type="ECO:0000313" key="2">
    <source>
        <dbReference type="EMBL" id="BAD61217.1"/>
    </source>
</evidence>
<evidence type="ECO:0000313" key="3">
    <source>
        <dbReference type="EMBL" id="BAD61507.1"/>
    </source>
</evidence>
<dbReference type="Proteomes" id="UP000817658">
    <property type="component" value="Chromosome 1"/>
</dbReference>
<gene>
    <name evidence="3" type="ORF">P0046B10.28</name>
    <name evidence="2" type="ORF">P0410E01.9</name>
</gene>
<feature type="region of interest" description="Disordered" evidence="1">
    <location>
        <begin position="33"/>
        <end position="53"/>
    </location>
</feature>
<reference evidence="4" key="2">
    <citation type="journal article" date="2005" name="Nature">
        <title>The map-based sequence of the rice genome.</title>
        <authorList>
            <consortium name="International rice genome sequencing project (IRGSP)"/>
            <person name="Matsumoto T."/>
            <person name="Wu J."/>
            <person name="Kanamori H."/>
            <person name="Katayose Y."/>
            <person name="Fujisawa M."/>
            <person name="Namiki N."/>
            <person name="Mizuno H."/>
            <person name="Yamamoto K."/>
            <person name="Antonio B.A."/>
            <person name="Baba T."/>
            <person name="Sakata K."/>
            <person name="Nagamura Y."/>
            <person name="Aoki H."/>
            <person name="Arikawa K."/>
            <person name="Arita K."/>
            <person name="Bito T."/>
            <person name="Chiden Y."/>
            <person name="Fujitsuka N."/>
            <person name="Fukunaka R."/>
            <person name="Hamada M."/>
            <person name="Harada C."/>
            <person name="Hayashi A."/>
            <person name="Hijishita S."/>
            <person name="Honda M."/>
            <person name="Hosokawa S."/>
            <person name="Ichikawa Y."/>
            <person name="Idonuma A."/>
            <person name="Iijima M."/>
            <person name="Ikeda M."/>
            <person name="Ikeno M."/>
            <person name="Ito K."/>
            <person name="Ito S."/>
            <person name="Ito T."/>
            <person name="Ito Y."/>
            <person name="Ito Y."/>
            <person name="Iwabuchi A."/>
            <person name="Kamiya K."/>
            <person name="Karasawa W."/>
            <person name="Kurita K."/>
            <person name="Katagiri S."/>
            <person name="Kikuta A."/>
            <person name="Kobayashi H."/>
            <person name="Kobayashi N."/>
            <person name="Machita K."/>
            <person name="Maehara T."/>
            <person name="Masukawa M."/>
            <person name="Mizubayashi T."/>
            <person name="Mukai Y."/>
            <person name="Nagasaki H."/>
            <person name="Nagata Y."/>
            <person name="Naito S."/>
            <person name="Nakashima M."/>
            <person name="Nakama Y."/>
            <person name="Nakamichi Y."/>
            <person name="Nakamura M."/>
            <person name="Meguro A."/>
            <person name="Negishi M."/>
            <person name="Ohta I."/>
            <person name="Ohta T."/>
            <person name="Okamoto M."/>
            <person name="Ono N."/>
            <person name="Saji S."/>
            <person name="Sakaguchi M."/>
            <person name="Sakai K."/>
            <person name="Shibata M."/>
            <person name="Shimokawa T."/>
            <person name="Song J."/>
            <person name="Takazaki Y."/>
            <person name="Terasawa K."/>
            <person name="Tsugane M."/>
            <person name="Tsuji K."/>
            <person name="Ueda S."/>
            <person name="Waki K."/>
            <person name="Yamagata H."/>
            <person name="Yamamoto M."/>
            <person name="Yamamoto S."/>
            <person name="Yamane H."/>
            <person name="Yoshiki S."/>
            <person name="Yoshihara R."/>
            <person name="Yukawa K."/>
            <person name="Zhong H."/>
            <person name="Yano M."/>
            <person name="Yuan Q."/>
            <person name="Ouyang S."/>
            <person name="Liu J."/>
            <person name="Jones K.M."/>
            <person name="Gansberger K."/>
            <person name="Moffat K."/>
            <person name="Hill J."/>
            <person name="Bera J."/>
            <person name="Fadrosh D."/>
            <person name="Jin S."/>
            <person name="Johri S."/>
            <person name="Kim M."/>
            <person name="Overton L."/>
            <person name="Reardon M."/>
            <person name="Tsitrin T."/>
            <person name="Vuong H."/>
            <person name="Weaver B."/>
            <person name="Ciecko A."/>
            <person name="Tallon L."/>
            <person name="Jackson J."/>
            <person name="Pai G."/>
            <person name="Aken S.V."/>
            <person name="Utterback T."/>
            <person name="Reidmuller S."/>
            <person name="Feldblyum T."/>
            <person name="Hsiao J."/>
            <person name="Zismann V."/>
            <person name="Iobst S."/>
            <person name="de Vazeille A.R."/>
            <person name="Buell C.R."/>
            <person name="Ying K."/>
            <person name="Li Y."/>
            <person name="Lu T."/>
            <person name="Huang Y."/>
            <person name="Zhao Q."/>
            <person name="Feng Q."/>
            <person name="Zhang L."/>
            <person name="Zhu J."/>
            <person name="Weng Q."/>
            <person name="Mu J."/>
            <person name="Lu Y."/>
            <person name="Fan D."/>
            <person name="Liu Y."/>
            <person name="Guan J."/>
            <person name="Zhang Y."/>
            <person name="Yu S."/>
            <person name="Liu X."/>
            <person name="Zhang Y."/>
            <person name="Hong G."/>
            <person name="Han B."/>
            <person name="Choisne N."/>
            <person name="Demange N."/>
            <person name="Orjeda G."/>
            <person name="Samain S."/>
            <person name="Cattolico L."/>
            <person name="Pelletier E."/>
            <person name="Couloux A."/>
            <person name="Segurens B."/>
            <person name="Wincker P."/>
            <person name="D'Hont A."/>
            <person name="Scarpelli C."/>
            <person name="Weissenbach J."/>
            <person name="Salanoubat M."/>
            <person name="Quetier F."/>
            <person name="Yu Y."/>
            <person name="Kim H.R."/>
            <person name="Rambo T."/>
            <person name="Currie J."/>
            <person name="Collura K."/>
            <person name="Luo M."/>
            <person name="Yang T."/>
            <person name="Ammiraju J.S.S."/>
            <person name="Engler F."/>
            <person name="Soderlund C."/>
            <person name="Wing R.A."/>
            <person name="Palmer L.E."/>
            <person name="de la Bastide M."/>
            <person name="Spiegel L."/>
            <person name="Nascimento L."/>
            <person name="Zutavern T."/>
            <person name="O'Shaughnessy A."/>
            <person name="Dike S."/>
            <person name="Dedhia N."/>
            <person name="Preston R."/>
            <person name="Balija V."/>
            <person name="McCombie W.R."/>
            <person name="Chow T."/>
            <person name="Chen H."/>
            <person name="Chung M."/>
            <person name="Chen C."/>
            <person name="Shaw J."/>
            <person name="Wu H."/>
            <person name="Hsiao K."/>
            <person name="Chao Y."/>
            <person name="Chu M."/>
            <person name="Cheng C."/>
            <person name="Hour A."/>
            <person name="Lee P."/>
            <person name="Lin S."/>
            <person name="Lin Y."/>
            <person name="Liou J."/>
            <person name="Liu S."/>
            <person name="Hsing Y."/>
            <person name="Raghuvanshi S."/>
            <person name="Mohanty A."/>
            <person name="Bharti A.K."/>
            <person name="Gaur A."/>
            <person name="Gupta V."/>
            <person name="Kumar D."/>
            <person name="Ravi V."/>
            <person name="Vij S."/>
            <person name="Kapur A."/>
            <person name="Khurana P."/>
            <person name="Khurana P."/>
            <person name="Khurana J.P."/>
            <person name="Tyagi A.K."/>
            <person name="Gaikwad K."/>
            <person name="Singh A."/>
            <person name="Dalal V."/>
            <person name="Srivastava S."/>
            <person name="Dixit A."/>
            <person name="Pal A.K."/>
            <person name="Ghazi I.A."/>
            <person name="Yadav M."/>
            <person name="Pandit A."/>
            <person name="Bhargava A."/>
            <person name="Sureshbabu K."/>
            <person name="Batra K."/>
            <person name="Sharma T.R."/>
            <person name="Mohapatra T."/>
            <person name="Singh N.K."/>
            <person name="Messing J."/>
            <person name="Nelson A.B."/>
            <person name="Fuks G."/>
            <person name="Kavchok S."/>
            <person name="Keizer G."/>
            <person name="Linton E."/>
            <person name="Llaca V."/>
            <person name="Song R."/>
            <person name="Tanyolac B."/>
            <person name="Young S."/>
            <person name="Ho-Il K."/>
            <person name="Hahn J.H."/>
            <person name="Sangsakoo G."/>
            <person name="Vanavichit A."/>
            <person name="de Mattos Luiz.A.T."/>
            <person name="Zimmer P.D."/>
            <person name="Malone G."/>
            <person name="Dellagostin O."/>
            <person name="de Oliveira A.C."/>
            <person name="Bevan M."/>
            <person name="Bancroft I."/>
            <person name="Minx P."/>
            <person name="Cordum H."/>
            <person name="Wilson R."/>
            <person name="Cheng Z."/>
            <person name="Jin W."/>
            <person name="Jiang J."/>
            <person name="Leong S.A."/>
            <person name="Iwama H."/>
            <person name="Gojobori T."/>
            <person name="Itoh T."/>
            <person name="Niimura Y."/>
            <person name="Fujii Y."/>
            <person name="Habara T."/>
            <person name="Sakai H."/>
            <person name="Sato Y."/>
            <person name="Wilson G."/>
            <person name="Kumar K."/>
            <person name="McCouch S."/>
            <person name="Juretic N."/>
            <person name="Hoen D."/>
            <person name="Wright S."/>
            <person name="Bruskiewich R."/>
            <person name="Bureau T."/>
            <person name="Miyao A."/>
            <person name="Hirochika H."/>
            <person name="Nishikawa T."/>
            <person name="Kadowaki K."/>
            <person name="Sugiura M."/>
            <person name="Burr B."/>
            <person name="Sasaki T."/>
        </authorList>
    </citation>
    <scope>NUCLEOTIDE SEQUENCE [LARGE SCALE GENOMIC DNA]</scope>
    <source>
        <strain evidence="4">cv. Nipponbare</strain>
    </source>
</reference>
<dbReference type="EMBL" id="AP003314">
    <property type="protein sequence ID" value="BAD61507.1"/>
    <property type="molecule type" value="Genomic_DNA"/>
</dbReference>
<name>Q5ZBI3_ORYSJ</name>
<dbReference type="EMBL" id="AP002866">
    <property type="protein sequence ID" value="BAD61217.1"/>
    <property type="molecule type" value="Genomic_DNA"/>
</dbReference>
<dbReference type="Proteomes" id="UP000000763">
    <property type="component" value="Chromosome 1"/>
</dbReference>
<organism evidence="3">
    <name type="scientific">Oryza sativa subsp. japonica</name>
    <name type="common">Rice</name>
    <dbReference type="NCBI Taxonomy" id="39947"/>
    <lineage>
        <taxon>Eukaryota</taxon>
        <taxon>Viridiplantae</taxon>
        <taxon>Streptophyta</taxon>
        <taxon>Embryophyta</taxon>
        <taxon>Tracheophyta</taxon>
        <taxon>Spermatophyta</taxon>
        <taxon>Magnoliopsida</taxon>
        <taxon>Liliopsida</taxon>
        <taxon>Poales</taxon>
        <taxon>Poaceae</taxon>
        <taxon>BOP clade</taxon>
        <taxon>Oryzoideae</taxon>
        <taxon>Oryzeae</taxon>
        <taxon>Oryzinae</taxon>
        <taxon>Oryza</taxon>
        <taxon>Oryza sativa</taxon>
    </lineage>
</organism>
<protein>
    <submittedName>
        <fullName evidence="3">Uncharacterized protein</fullName>
    </submittedName>
</protein>
<sequence length="141" mass="15128">MSIQRTTPGGSTMAVGPTYALPALWPTRIHRTRAGGHARTSPHRTGAPPVTDQQLVLGGSSLPLTWRPGLPYHSHQQEGWLVVPTRHPTDRAVHRGDTDMRAPLTGRGVRLTARSVHAGAGRAAGERTLANHVTVHVTPTK</sequence>
<reference evidence="3" key="1">
    <citation type="journal article" date="2002" name="Nature">
        <title>The genome sequence and structure of rice chromosome 1.</title>
        <authorList>
            <person name="Sasaki T."/>
            <person name="Matsumoto T."/>
            <person name="Yamamoto K."/>
            <person name="Sakata K."/>
            <person name="Baba T."/>
            <person name="Katayose Y."/>
            <person name="Wu J."/>
            <person name="Niimura Y."/>
            <person name="Cheng Z."/>
            <person name="Nagamura Y."/>
            <person name="Antonio B.A."/>
            <person name="Kanamori H."/>
            <person name="Hosokawa S."/>
            <person name="Masukawa M."/>
            <person name="Arikawa K."/>
            <person name="Chiden Y."/>
            <person name="Hayashi M."/>
            <person name="Okamoto M."/>
            <person name="Ando T."/>
            <person name="Aoki H."/>
            <person name="Arita K."/>
            <person name="Hamada M."/>
            <person name="Harada C."/>
            <person name="Hijishita S."/>
            <person name="Honda M."/>
            <person name="Ichikawa Y."/>
            <person name="Idonuma A."/>
            <person name="Iijima M."/>
            <person name="Ikeda M."/>
            <person name="Ikeno M."/>
            <person name="Itoh S."/>
            <person name="Itoh T."/>
            <person name="Itoh Y."/>
            <person name="Itoh Y."/>
            <person name="Iwabuchi A."/>
            <person name="Kamiya K."/>
            <person name="Karasawa W."/>
            <person name="Katagiri S."/>
            <person name="Kikuta A."/>
            <person name="Kobayashi N."/>
            <person name="Kono I."/>
            <person name="Machita K."/>
            <person name="Maehara T."/>
            <person name="Mizuno H."/>
            <person name="Mizubayashi T."/>
            <person name="Mukai Y."/>
            <person name="Nagasaki H."/>
            <person name="Nakashima M."/>
            <person name="Nakama Y."/>
            <person name="Nakamichi Y."/>
            <person name="Nakamura M."/>
            <person name="Namiki N."/>
            <person name="Negishi M."/>
            <person name="Ohta I."/>
            <person name="Ono N."/>
            <person name="Saji S."/>
            <person name="Sakai K."/>
            <person name="Shibata M."/>
            <person name="Shimokawa T."/>
            <person name="Shomura A."/>
            <person name="Song J."/>
            <person name="Takazaki Y."/>
            <person name="Terasawa K."/>
            <person name="Tsuji K."/>
            <person name="Waki K."/>
            <person name="Yamagata H."/>
            <person name="Yamane H."/>
            <person name="Yoshiki S."/>
            <person name="Yoshihara R."/>
            <person name="Yukawa K."/>
            <person name="Zhong H."/>
            <person name="Iwama H."/>
            <person name="Endo T."/>
            <person name="Ito H."/>
            <person name="Hahn J.H."/>
            <person name="Kim H.I."/>
            <person name="Eun M.Y."/>
            <person name="Yano M."/>
            <person name="Jiang J."/>
            <person name="Gojobori T."/>
        </authorList>
    </citation>
    <scope>NUCLEOTIDE SEQUENCE</scope>
</reference>
<accession>Q5ZBI3</accession>
<evidence type="ECO:0000313" key="4">
    <source>
        <dbReference type="Proteomes" id="UP000000763"/>
    </source>
</evidence>